<dbReference type="Proteomes" id="UP000663891">
    <property type="component" value="Unassembled WGS sequence"/>
</dbReference>
<reference evidence="5" key="1">
    <citation type="submission" date="2021-02" db="EMBL/GenBank/DDBJ databases">
        <authorList>
            <person name="Nowell W R."/>
        </authorList>
    </citation>
    <scope>NUCLEOTIDE SEQUENCE</scope>
</reference>
<dbReference type="EMBL" id="CAJNON010000247">
    <property type="protein sequence ID" value="CAF1139249.1"/>
    <property type="molecule type" value="Genomic_DNA"/>
</dbReference>
<keyword evidence="2" id="KW-0812">Transmembrane</keyword>
<dbReference type="PANTHER" id="PTHR46142">
    <property type="match status" value="1"/>
</dbReference>
<dbReference type="InterPro" id="IPR037523">
    <property type="entry name" value="VOC_core"/>
</dbReference>
<dbReference type="InterPro" id="IPR029068">
    <property type="entry name" value="Glyas_Bleomycin-R_OHBP_Dase"/>
</dbReference>
<proteinExistence type="predicted"/>
<organism evidence="5 8">
    <name type="scientific">Adineta steineri</name>
    <dbReference type="NCBI Taxonomy" id="433720"/>
    <lineage>
        <taxon>Eukaryota</taxon>
        <taxon>Metazoa</taxon>
        <taxon>Spiralia</taxon>
        <taxon>Gnathifera</taxon>
        <taxon>Rotifera</taxon>
        <taxon>Eurotatoria</taxon>
        <taxon>Bdelloidea</taxon>
        <taxon>Adinetida</taxon>
        <taxon>Adinetidae</taxon>
        <taxon>Adineta</taxon>
    </lineage>
</organism>
<evidence type="ECO:0000313" key="5">
    <source>
        <dbReference type="EMBL" id="CAF1139249.1"/>
    </source>
</evidence>
<evidence type="ECO:0000259" key="3">
    <source>
        <dbReference type="PROSITE" id="PS51819"/>
    </source>
</evidence>
<evidence type="ECO:0000313" key="8">
    <source>
        <dbReference type="Proteomes" id="UP000663891"/>
    </source>
</evidence>
<dbReference type="InterPro" id="IPR004360">
    <property type="entry name" value="Glyas_Fos-R_dOase_dom"/>
</dbReference>
<keyword evidence="2" id="KW-1133">Transmembrane helix</keyword>
<dbReference type="PROSITE" id="PS00934">
    <property type="entry name" value="GLYOXALASE_I_1"/>
    <property type="match status" value="1"/>
</dbReference>
<name>A0A814RVZ1_9BILA</name>
<dbReference type="AlphaFoldDB" id="A0A814RVZ1"/>
<dbReference type="OrthoDB" id="16820at2759"/>
<dbReference type="Proteomes" id="UP000663868">
    <property type="component" value="Unassembled WGS sequence"/>
</dbReference>
<dbReference type="Proteomes" id="UP000663860">
    <property type="component" value="Unassembled WGS sequence"/>
</dbReference>
<accession>A0A814RVZ1</accession>
<feature type="domain" description="VOC" evidence="3">
    <location>
        <begin position="67"/>
        <end position="192"/>
    </location>
</feature>
<evidence type="ECO:0000313" key="7">
    <source>
        <dbReference type="EMBL" id="CAF3849730.1"/>
    </source>
</evidence>
<dbReference type="GO" id="GO:0046872">
    <property type="term" value="F:metal ion binding"/>
    <property type="evidence" value="ECO:0007669"/>
    <property type="project" value="UniProtKB-KW"/>
</dbReference>
<evidence type="ECO:0000256" key="1">
    <source>
        <dbReference type="ARBA" id="ARBA00022723"/>
    </source>
</evidence>
<dbReference type="Proteomes" id="UP000663881">
    <property type="component" value="Unassembled WGS sequence"/>
</dbReference>
<dbReference type="PROSITE" id="PS51819">
    <property type="entry name" value="VOC"/>
    <property type="match status" value="1"/>
</dbReference>
<dbReference type="GO" id="GO:0004462">
    <property type="term" value="F:lactoylglutathione lyase activity"/>
    <property type="evidence" value="ECO:0007669"/>
    <property type="project" value="InterPro"/>
</dbReference>
<sequence length="335" mass="38935">MTSKWVKIDFISGLFGLAIGFVSFSFIFQWQQKKRKSHASIFNSEHEENLHWNPLIERRGLGDLLTRLNHIAITVSDVGKSLSFYVDILGLQQIRRPTFDRHGAWLTMGNIELHLIKGIPAIPPVDNLQVAHLAFQTSDMNEVLRKLHELNVDVRQSLTVTNAHKLISEDKPVIIQYFFNDPDGYYIELCNCDVLTEFSFNRNLTIDNIDYHEGIFHNKIFTIIKVLANWKRLVRKHSDEEFDNILKNTTRANETDEKKFNNLIARRSVYGDILQGFNDEDIKDALLQSNNCIPLTVKILARKRGERRFYRPPSFIEHGEIIDPEPFIMNQNKSD</sequence>
<dbReference type="Pfam" id="PF00903">
    <property type="entry name" value="Glyoxalase"/>
    <property type="match status" value="1"/>
</dbReference>
<dbReference type="EMBL" id="CAJOAY010000229">
    <property type="protein sequence ID" value="CAF3594229.1"/>
    <property type="molecule type" value="Genomic_DNA"/>
</dbReference>
<comment type="caution">
    <text evidence="5">The sequence shown here is derived from an EMBL/GenBank/DDBJ whole genome shotgun (WGS) entry which is preliminary data.</text>
</comment>
<dbReference type="SUPFAM" id="SSF54593">
    <property type="entry name" value="Glyoxalase/Bleomycin resistance protein/Dihydroxybiphenyl dioxygenase"/>
    <property type="match status" value="1"/>
</dbReference>
<dbReference type="Gene3D" id="3.10.180.10">
    <property type="entry name" value="2,3-Dihydroxybiphenyl 1,2-Dioxygenase, domain 1"/>
    <property type="match status" value="1"/>
</dbReference>
<keyword evidence="2" id="KW-0472">Membrane</keyword>
<evidence type="ECO:0000313" key="6">
    <source>
        <dbReference type="EMBL" id="CAF3594229.1"/>
    </source>
</evidence>
<evidence type="ECO:0000256" key="2">
    <source>
        <dbReference type="SAM" id="Phobius"/>
    </source>
</evidence>
<dbReference type="EMBL" id="CAJNOE010000001">
    <property type="protein sequence ID" value="CAF0711719.1"/>
    <property type="molecule type" value="Genomic_DNA"/>
</dbReference>
<dbReference type="PANTHER" id="PTHR46142:SF3">
    <property type="entry name" value="F18B13.24 PROTEIN"/>
    <property type="match status" value="1"/>
</dbReference>
<protein>
    <recommendedName>
        <fullName evidence="3">VOC domain-containing protein</fullName>
    </recommendedName>
</protein>
<keyword evidence="1" id="KW-0479">Metal-binding</keyword>
<feature type="transmembrane region" description="Helical" evidence="2">
    <location>
        <begin position="6"/>
        <end position="28"/>
    </location>
</feature>
<dbReference type="EMBL" id="CAJOBB010001384">
    <property type="protein sequence ID" value="CAF3849730.1"/>
    <property type="molecule type" value="Genomic_DNA"/>
</dbReference>
<gene>
    <name evidence="4" type="ORF">IZO911_LOCUS10</name>
    <name evidence="7" type="ORF">KXQ929_LOCUS20028</name>
    <name evidence="6" type="ORF">OKA104_LOCUS6274</name>
    <name evidence="5" type="ORF">VCS650_LOCUS22172</name>
</gene>
<dbReference type="InterPro" id="IPR018146">
    <property type="entry name" value="Glyoxalase_1_CS"/>
</dbReference>
<evidence type="ECO:0000313" key="4">
    <source>
        <dbReference type="EMBL" id="CAF0711719.1"/>
    </source>
</evidence>